<dbReference type="CDD" id="cd00431">
    <property type="entry name" value="cysteine_hydrolases"/>
    <property type="match status" value="1"/>
</dbReference>
<evidence type="ECO:0000313" key="4">
    <source>
        <dbReference type="Proteomes" id="UP000712673"/>
    </source>
</evidence>
<feature type="domain" description="Isochorismatase-like" evidence="2">
    <location>
        <begin position="16"/>
        <end position="193"/>
    </location>
</feature>
<dbReference type="AlphaFoldDB" id="A0A937VZP4"/>
<dbReference type="PANTHER" id="PTHR43540">
    <property type="entry name" value="PEROXYUREIDOACRYLATE/UREIDOACRYLATE AMIDOHYDROLASE-RELATED"/>
    <property type="match status" value="1"/>
</dbReference>
<evidence type="ECO:0000256" key="1">
    <source>
        <dbReference type="ARBA" id="ARBA00022801"/>
    </source>
</evidence>
<dbReference type="EMBL" id="VGLS01000059">
    <property type="protein sequence ID" value="MBM3222819.1"/>
    <property type="molecule type" value="Genomic_DNA"/>
</dbReference>
<accession>A0A937VZP4</accession>
<protein>
    <submittedName>
        <fullName evidence="3">Cysteine hydrolase</fullName>
    </submittedName>
</protein>
<dbReference type="SUPFAM" id="SSF52499">
    <property type="entry name" value="Isochorismatase-like hydrolases"/>
    <property type="match status" value="1"/>
</dbReference>
<keyword evidence="1 3" id="KW-0378">Hydrolase</keyword>
<sequence length="200" mass="22044">MRGSPMATVTLDRQHTALLIADFYADILPTLPHAVDRQVVEHTQQLQRAARDAQLLLCYCATVFRPGYVEISARNKTFSARKQSGQPARSDPMQLIHPAVRPLEGEVVVGKHRVNALYGTALDLVLRANDCSTLIILGYATSGVVLSTVRFGADLDYRLIVVEDCCADQDPDVHDFLMQRLFPRQADVVTAAEVIQALCA</sequence>
<reference evidence="3" key="1">
    <citation type="submission" date="2019-03" db="EMBL/GenBank/DDBJ databases">
        <title>Lake Tanganyika Metagenome-Assembled Genomes (MAGs).</title>
        <authorList>
            <person name="Tran P."/>
        </authorList>
    </citation>
    <scope>NUCLEOTIDE SEQUENCE</scope>
    <source>
        <strain evidence="3">K_DeepCast_65m_m2_066</strain>
    </source>
</reference>
<dbReference type="Proteomes" id="UP000712673">
    <property type="component" value="Unassembled WGS sequence"/>
</dbReference>
<dbReference type="InterPro" id="IPR036380">
    <property type="entry name" value="Isochorismatase-like_sf"/>
</dbReference>
<dbReference type="InterPro" id="IPR000868">
    <property type="entry name" value="Isochorismatase-like_dom"/>
</dbReference>
<proteinExistence type="predicted"/>
<evidence type="ECO:0000313" key="3">
    <source>
        <dbReference type="EMBL" id="MBM3222819.1"/>
    </source>
</evidence>
<dbReference type="InterPro" id="IPR050272">
    <property type="entry name" value="Isochorismatase-like_hydrls"/>
</dbReference>
<dbReference type="GO" id="GO:0016787">
    <property type="term" value="F:hydrolase activity"/>
    <property type="evidence" value="ECO:0007669"/>
    <property type="project" value="UniProtKB-KW"/>
</dbReference>
<name>A0A937VZP4_UNCTE</name>
<evidence type="ECO:0000259" key="2">
    <source>
        <dbReference type="Pfam" id="PF00857"/>
    </source>
</evidence>
<dbReference type="Gene3D" id="3.40.50.850">
    <property type="entry name" value="Isochorismatase-like"/>
    <property type="match status" value="1"/>
</dbReference>
<dbReference type="PANTHER" id="PTHR43540:SF1">
    <property type="entry name" value="ISOCHORISMATASE HYDROLASE"/>
    <property type="match status" value="1"/>
</dbReference>
<gene>
    <name evidence="3" type="ORF">FJZ47_03305</name>
</gene>
<organism evidence="3 4">
    <name type="scientific">Tectimicrobiota bacterium</name>
    <dbReference type="NCBI Taxonomy" id="2528274"/>
    <lineage>
        <taxon>Bacteria</taxon>
        <taxon>Pseudomonadati</taxon>
        <taxon>Nitrospinota/Tectimicrobiota group</taxon>
        <taxon>Candidatus Tectimicrobiota</taxon>
    </lineage>
</organism>
<comment type="caution">
    <text evidence="3">The sequence shown here is derived from an EMBL/GenBank/DDBJ whole genome shotgun (WGS) entry which is preliminary data.</text>
</comment>
<dbReference type="Pfam" id="PF00857">
    <property type="entry name" value="Isochorismatase"/>
    <property type="match status" value="1"/>
</dbReference>